<sequence>MEERERFGALPEYAPSPSSSRIEETKVLIDAYESDTRPMRDEMDDRHEHFVDFQRRAEGSEFDEVVGGQDESPESPETATIRDAWRNREASRSFTTTFDETIEHFDGEEREGVDQWEERNKEEDVGVEEHPPYFLQEDVEQAEEQSEDRYPRTELRDIDLYYSHASPQPSADFDVDDDDRLNYAPRQHPHAVTWQEDRSAAADRVSDNAAAGGGFEAAEEMEDNGEDAESTATSGPDADGSSARDCMIGLMIVVVAARSTSVSTEGPDDNDEVGDSAEEEEGSAPMGGHDRRSSFEDDRDQRRARRLISDRATIAVDGVIERSSGETAVVAPRRGIASIDNSDGIDSVAGAGTPHPPASSSSAAWPTPPQPPSQDSAVVLGGPPPSLPPWSAPSRTDDDEASARGVAVGQQQPSDLGRGSVAAAQPPPPAAAPATTMFKKGGGFGGFGFGGLKSMADSAMKAADSAVTAAKAAGEQLGVSAPPSLAGSRAGSTADLTQQQQQQKLPEEDRRRLLFLRMHHRLSPIFRLASKICPKRNETESWL</sequence>
<keyword evidence="2" id="KW-1185">Reference proteome</keyword>
<feature type="compositionally biased region" description="Acidic residues" evidence="1">
    <location>
        <begin position="137"/>
        <end position="146"/>
    </location>
</feature>
<feature type="compositionally biased region" description="Pro residues" evidence="1">
    <location>
        <begin position="382"/>
        <end position="391"/>
    </location>
</feature>
<name>A0A914XJF3_9BILA</name>
<feature type="compositionally biased region" description="Basic and acidic residues" evidence="1">
    <location>
        <begin position="101"/>
        <end position="131"/>
    </location>
</feature>
<evidence type="ECO:0000313" key="3">
    <source>
        <dbReference type="WBParaSite" id="PSAMB.scaffold8675size5941.g31660.t1"/>
    </source>
</evidence>
<dbReference type="Proteomes" id="UP000887566">
    <property type="component" value="Unplaced"/>
</dbReference>
<feature type="compositionally biased region" description="Basic and acidic residues" evidence="1">
    <location>
        <begin position="195"/>
        <end position="206"/>
    </location>
</feature>
<feature type="compositionally biased region" description="Acidic residues" evidence="1">
    <location>
        <begin position="266"/>
        <end position="282"/>
    </location>
</feature>
<reference evidence="3" key="1">
    <citation type="submission" date="2022-11" db="UniProtKB">
        <authorList>
            <consortium name="WormBaseParasite"/>
        </authorList>
    </citation>
    <scope>IDENTIFICATION</scope>
</reference>
<proteinExistence type="predicted"/>
<feature type="compositionally biased region" description="Acidic residues" evidence="1">
    <location>
        <begin position="217"/>
        <end position="229"/>
    </location>
</feature>
<accession>A0A914XJF3</accession>
<dbReference type="WBParaSite" id="PSAMB.scaffold8675size5941.g31660.t1">
    <property type="protein sequence ID" value="PSAMB.scaffold8675size5941.g31660.t1"/>
    <property type="gene ID" value="PSAMB.scaffold8675size5941.g31660"/>
</dbReference>
<feature type="compositionally biased region" description="Basic and acidic residues" evidence="1">
    <location>
        <begin position="147"/>
        <end position="159"/>
    </location>
</feature>
<protein>
    <submittedName>
        <fullName evidence="3">Uncharacterized protein</fullName>
    </submittedName>
</protein>
<feature type="compositionally biased region" description="Low complexity" evidence="1">
    <location>
        <begin position="349"/>
        <end position="365"/>
    </location>
</feature>
<dbReference type="AlphaFoldDB" id="A0A914XJF3"/>
<evidence type="ECO:0000256" key="1">
    <source>
        <dbReference type="SAM" id="MobiDB-lite"/>
    </source>
</evidence>
<feature type="region of interest" description="Disordered" evidence="1">
    <location>
        <begin position="56"/>
        <end position="243"/>
    </location>
</feature>
<feature type="region of interest" description="Disordered" evidence="1">
    <location>
        <begin position="458"/>
        <end position="507"/>
    </location>
</feature>
<feature type="region of interest" description="Disordered" evidence="1">
    <location>
        <begin position="259"/>
        <end position="303"/>
    </location>
</feature>
<organism evidence="2 3">
    <name type="scientific">Plectus sambesii</name>
    <dbReference type="NCBI Taxonomy" id="2011161"/>
    <lineage>
        <taxon>Eukaryota</taxon>
        <taxon>Metazoa</taxon>
        <taxon>Ecdysozoa</taxon>
        <taxon>Nematoda</taxon>
        <taxon>Chromadorea</taxon>
        <taxon>Plectida</taxon>
        <taxon>Plectina</taxon>
        <taxon>Plectoidea</taxon>
        <taxon>Plectidae</taxon>
        <taxon>Plectus</taxon>
    </lineage>
</organism>
<feature type="region of interest" description="Disordered" evidence="1">
    <location>
        <begin position="1"/>
        <end position="22"/>
    </location>
</feature>
<feature type="compositionally biased region" description="Basic and acidic residues" evidence="1">
    <location>
        <begin position="288"/>
        <end position="301"/>
    </location>
</feature>
<feature type="region of interest" description="Disordered" evidence="1">
    <location>
        <begin position="316"/>
        <end position="437"/>
    </location>
</feature>
<evidence type="ECO:0000313" key="2">
    <source>
        <dbReference type="Proteomes" id="UP000887566"/>
    </source>
</evidence>
<feature type="compositionally biased region" description="Low complexity" evidence="1">
    <location>
        <begin position="458"/>
        <end position="473"/>
    </location>
</feature>